<evidence type="ECO:0000313" key="2">
    <source>
        <dbReference type="Proteomes" id="UP000320876"/>
    </source>
</evidence>
<keyword evidence="2" id="KW-1185">Reference proteome</keyword>
<gene>
    <name evidence="1" type="ORF">FB471_4062</name>
</gene>
<organism evidence="1 2">
    <name type="scientific">Amycolatopsis cihanbeyliensis</name>
    <dbReference type="NCBI Taxonomy" id="1128664"/>
    <lineage>
        <taxon>Bacteria</taxon>
        <taxon>Bacillati</taxon>
        <taxon>Actinomycetota</taxon>
        <taxon>Actinomycetes</taxon>
        <taxon>Pseudonocardiales</taxon>
        <taxon>Pseudonocardiaceae</taxon>
        <taxon>Amycolatopsis</taxon>
    </lineage>
</organism>
<dbReference type="Proteomes" id="UP000320876">
    <property type="component" value="Unassembled WGS sequence"/>
</dbReference>
<dbReference type="AlphaFoldDB" id="A0A542DMG2"/>
<protein>
    <submittedName>
        <fullName evidence="1">Uncharacterized protein</fullName>
    </submittedName>
</protein>
<reference evidence="1 2" key="1">
    <citation type="submission" date="2019-06" db="EMBL/GenBank/DDBJ databases">
        <title>Sequencing the genomes of 1000 actinobacteria strains.</title>
        <authorList>
            <person name="Klenk H.-P."/>
        </authorList>
    </citation>
    <scope>NUCLEOTIDE SEQUENCE [LARGE SCALE GENOMIC DNA]</scope>
    <source>
        <strain evidence="1 2">DSM 45679</strain>
    </source>
</reference>
<name>A0A542DMG2_AMYCI</name>
<evidence type="ECO:0000313" key="1">
    <source>
        <dbReference type="EMBL" id="TQJ04276.1"/>
    </source>
</evidence>
<proteinExistence type="predicted"/>
<sequence>MRATDEAAVREFPELVGLIILREAGWRFLPPRPLGGTLTDLHGFRAWPGGWTDAIRVRSPTDVMALRSDGREPPGVVWERTGTLGHVIGELLALPAPNEPSAPRLVRSPAPILWTPSRTR</sequence>
<comment type="caution">
    <text evidence="1">The sequence shown here is derived from an EMBL/GenBank/DDBJ whole genome shotgun (WGS) entry which is preliminary data.</text>
</comment>
<dbReference type="OrthoDB" id="3693098at2"/>
<accession>A0A542DMG2</accession>
<dbReference type="EMBL" id="VFML01000001">
    <property type="protein sequence ID" value="TQJ04276.1"/>
    <property type="molecule type" value="Genomic_DNA"/>
</dbReference>